<dbReference type="OrthoDB" id="10517313at2759"/>
<reference evidence="1 2" key="1">
    <citation type="submission" date="2015-01" db="EMBL/GenBank/DDBJ databases">
        <title>Genome of allotetraploid Gossypium barbadense reveals genomic plasticity and fiber elongation in cotton evolution.</title>
        <authorList>
            <person name="Chen X."/>
            <person name="Liu X."/>
            <person name="Zhao B."/>
            <person name="Zheng H."/>
            <person name="Hu Y."/>
            <person name="Lu G."/>
            <person name="Yang C."/>
            <person name="Chen J."/>
            <person name="Shan C."/>
            <person name="Zhang L."/>
            <person name="Zhou Y."/>
            <person name="Wang L."/>
            <person name="Guo W."/>
            <person name="Bai Y."/>
            <person name="Ruan J."/>
            <person name="Shangguan X."/>
            <person name="Mao Y."/>
            <person name="Jiang J."/>
            <person name="Zhu Y."/>
            <person name="Lei J."/>
            <person name="Kang H."/>
            <person name="Chen S."/>
            <person name="He X."/>
            <person name="Wang R."/>
            <person name="Wang Y."/>
            <person name="Chen J."/>
            <person name="Wang L."/>
            <person name="Yu S."/>
            <person name="Wang B."/>
            <person name="Wei J."/>
            <person name="Song S."/>
            <person name="Lu X."/>
            <person name="Gao Z."/>
            <person name="Gu W."/>
            <person name="Deng X."/>
            <person name="Ma D."/>
            <person name="Wang S."/>
            <person name="Liang W."/>
            <person name="Fang L."/>
            <person name="Cai C."/>
            <person name="Zhu X."/>
            <person name="Zhou B."/>
            <person name="Zhang Y."/>
            <person name="Chen Z."/>
            <person name="Xu S."/>
            <person name="Zhu R."/>
            <person name="Wang S."/>
            <person name="Zhang T."/>
            <person name="Zhao G."/>
        </authorList>
    </citation>
    <scope>NUCLEOTIDE SEQUENCE [LARGE SCALE GENOMIC DNA]</scope>
    <source>
        <strain evidence="2">cv. Xinhai21</strain>
        <tissue evidence="1">Leaf</tissue>
    </source>
</reference>
<gene>
    <name evidence="1" type="ORF">GOBAR_AA00706</name>
</gene>
<accession>A0A2P5YWD2</accession>
<dbReference type="AlphaFoldDB" id="A0A2P5YWD2"/>
<proteinExistence type="predicted"/>
<name>A0A2P5YWD2_GOSBA</name>
<evidence type="ECO:0000313" key="1">
    <source>
        <dbReference type="EMBL" id="PPS19869.1"/>
    </source>
</evidence>
<protein>
    <submittedName>
        <fullName evidence="1">Uncharacterized protein</fullName>
    </submittedName>
</protein>
<sequence>MGQRKTGPDVSLIMKKVGPSHIGLGQQGNIVSSPWHRELTRSRSIEDSGLGITMGHRGASPVDLDIWEEAGAANRSLGQCGLNGKSPLVIGPVKEGLNMLAVRVRGKRETYLVHGGGALTEERIFPSSLESDVEEKRRSNREGHARSTVLVGERGEEETKEKHFAGVVVEARSHSSWHSVVAFKGNIRPDSSTGLPVGRLGVVGHRIVQGISRSG</sequence>
<organism evidence="1 2">
    <name type="scientific">Gossypium barbadense</name>
    <name type="common">Sea Island cotton</name>
    <name type="synonym">Hibiscus barbadensis</name>
    <dbReference type="NCBI Taxonomy" id="3634"/>
    <lineage>
        <taxon>Eukaryota</taxon>
        <taxon>Viridiplantae</taxon>
        <taxon>Streptophyta</taxon>
        <taxon>Embryophyta</taxon>
        <taxon>Tracheophyta</taxon>
        <taxon>Spermatophyta</taxon>
        <taxon>Magnoliopsida</taxon>
        <taxon>eudicotyledons</taxon>
        <taxon>Gunneridae</taxon>
        <taxon>Pentapetalae</taxon>
        <taxon>rosids</taxon>
        <taxon>malvids</taxon>
        <taxon>Malvales</taxon>
        <taxon>Malvaceae</taxon>
        <taxon>Malvoideae</taxon>
        <taxon>Gossypium</taxon>
    </lineage>
</organism>
<dbReference type="Proteomes" id="UP000239757">
    <property type="component" value="Unassembled WGS sequence"/>
</dbReference>
<evidence type="ECO:0000313" key="2">
    <source>
        <dbReference type="Proteomes" id="UP000239757"/>
    </source>
</evidence>
<dbReference type="EMBL" id="KZ662732">
    <property type="protein sequence ID" value="PPS19869.1"/>
    <property type="molecule type" value="Genomic_DNA"/>
</dbReference>